<evidence type="ECO:0000313" key="2">
    <source>
        <dbReference type="EMBL" id="CAK7927573.1"/>
    </source>
</evidence>
<organism evidence="2 3">
    <name type="scientific">Peronospora matthiolae</name>
    <dbReference type="NCBI Taxonomy" id="2874970"/>
    <lineage>
        <taxon>Eukaryota</taxon>
        <taxon>Sar</taxon>
        <taxon>Stramenopiles</taxon>
        <taxon>Oomycota</taxon>
        <taxon>Peronosporomycetes</taxon>
        <taxon>Peronosporales</taxon>
        <taxon>Peronosporaceae</taxon>
        <taxon>Peronospora</taxon>
    </lineage>
</organism>
<comment type="caution">
    <text evidence="2">The sequence shown here is derived from an EMBL/GenBank/DDBJ whole genome shotgun (WGS) entry which is preliminary data.</text>
</comment>
<protein>
    <recommendedName>
        <fullName evidence="4">Secreted protein</fullName>
    </recommendedName>
</protein>
<dbReference type="EMBL" id="CAKLBY020000111">
    <property type="protein sequence ID" value="CAK7927573.1"/>
    <property type="molecule type" value="Genomic_DNA"/>
</dbReference>
<gene>
    <name evidence="2" type="ORF">PM001_LOCUS12723</name>
</gene>
<proteinExistence type="predicted"/>
<evidence type="ECO:0000313" key="3">
    <source>
        <dbReference type="Proteomes" id="UP001162060"/>
    </source>
</evidence>
<accession>A0AAV1U1P4</accession>
<dbReference type="Proteomes" id="UP001162060">
    <property type="component" value="Unassembled WGS sequence"/>
</dbReference>
<name>A0AAV1U1P4_9STRA</name>
<evidence type="ECO:0000256" key="1">
    <source>
        <dbReference type="SAM" id="SignalP"/>
    </source>
</evidence>
<sequence>MIVAVDLVTTIFFSTFFSLVVDESDDDVVDESDNDAGGPEVCDARNAFVACACAS</sequence>
<keyword evidence="1" id="KW-0732">Signal</keyword>
<evidence type="ECO:0008006" key="4">
    <source>
        <dbReference type="Google" id="ProtNLM"/>
    </source>
</evidence>
<reference evidence="2" key="1">
    <citation type="submission" date="2024-01" db="EMBL/GenBank/DDBJ databases">
        <authorList>
            <person name="Webb A."/>
        </authorList>
    </citation>
    <scope>NUCLEOTIDE SEQUENCE</scope>
    <source>
        <strain evidence="2">Pm1</strain>
    </source>
</reference>
<feature type="signal peptide" evidence="1">
    <location>
        <begin position="1"/>
        <end position="22"/>
    </location>
</feature>
<feature type="chain" id="PRO_5043561696" description="Secreted protein" evidence="1">
    <location>
        <begin position="23"/>
        <end position="55"/>
    </location>
</feature>
<dbReference type="AlphaFoldDB" id="A0AAV1U1P4"/>